<evidence type="ECO:0000256" key="11">
    <source>
        <dbReference type="ARBA" id="ARBA00032441"/>
    </source>
</evidence>
<name>A0A4S4G7S1_9ACTN</name>
<dbReference type="PANTHER" id="PTHR33540">
    <property type="entry name" value="TRNA THREONYLCARBAMOYLADENOSINE BIOSYNTHESIS PROTEIN TSAE"/>
    <property type="match status" value="1"/>
</dbReference>
<evidence type="ECO:0000256" key="4">
    <source>
        <dbReference type="ARBA" id="ARBA00022490"/>
    </source>
</evidence>
<keyword evidence="5" id="KW-0819">tRNA processing</keyword>
<evidence type="ECO:0000256" key="8">
    <source>
        <dbReference type="ARBA" id="ARBA00022840"/>
    </source>
</evidence>
<dbReference type="Proteomes" id="UP000308978">
    <property type="component" value="Unassembled WGS sequence"/>
</dbReference>
<organism evidence="12 13">
    <name type="scientific">Adlercreutzia caecimuris</name>
    <dbReference type="NCBI Taxonomy" id="671266"/>
    <lineage>
        <taxon>Bacteria</taxon>
        <taxon>Bacillati</taxon>
        <taxon>Actinomycetota</taxon>
        <taxon>Coriobacteriia</taxon>
        <taxon>Eggerthellales</taxon>
        <taxon>Eggerthellaceae</taxon>
        <taxon>Adlercreutzia</taxon>
    </lineage>
</organism>
<dbReference type="PANTHER" id="PTHR33540:SF2">
    <property type="entry name" value="TRNA THREONYLCARBAMOYLADENOSINE BIOSYNTHESIS PROTEIN TSAE"/>
    <property type="match status" value="1"/>
</dbReference>
<reference evidence="12 13" key="1">
    <citation type="submission" date="2019-04" db="EMBL/GenBank/DDBJ databases">
        <title>Microbes associate with the intestines of laboratory mice.</title>
        <authorList>
            <person name="Navarre W."/>
            <person name="Wong E."/>
            <person name="Huang K.C."/>
            <person name="Tropini C."/>
            <person name="Ng K."/>
            <person name="Yu B."/>
        </authorList>
    </citation>
    <scope>NUCLEOTIDE SEQUENCE [LARGE SCALE GENOMIC DNA]</scope>
    <source>
        <strain evidence="12 13">NM80_B27</strain>
    </source>
</reference>
<evidence type="ECO:0000256" key="1">
    <source>
        <dbReference type="ARBA" id="ARBA00004496"/>
    </source>
</evidence>
<keyword evidence="4" id="KW-0963">Cytoplasm</keyword>
<dbReference type="InterPro" id="IPR003442">
    <property type="entry name" value="T6A_TsaE"/>
</dbReference>
<dbReference type="SUPFAM" id="SSF52540">
    <property type="entry name" value="P-loop containing nucleoside triphosphate hydrolases"/>
    <property type="match status" value="1"/>
</dbReference>
<comment type="caution">
    <text evidence="12">The sequence shown here is derived from an EMBL/GenBank/DDBJ whole genome shotgun (WGS) entry which is preliminary data.</text>
</comment>
<gene>
    <name evidence="12" type="primary">tsaE</name>
    <name evidence="12" type="ORF">E5986_00790</name>
</gene>
<evidence type="ECO:0000256" key="5">
    <source>
        <dbReference type="ARBA" id="ARBA00022694"/>
    </source>
</evidence>
<dbReference type="GO" id="GO:0005737">
    <property type="term" value="C:cytoplasm"/>
    <property type="evidence" value="ECO:0007669"/>
    <property type="project" value="UniProtKB-SubCell"/>
</dbReference>
<accession>A0A4S4G7S1</accession>
<dbReference type="GO" id="GO:0046872">
    <property type="term" value="F:metal ion binding"/>
    <property type="evidence" value="ECO:0007669"/>
    <property type="project" value="UniProtKB-KW"/>
</dbReference>
<dbReference type="Gene3D" id="3.40.50.300">
    <property type="entry name" value="P-loop containing nucleotide triphosphate hydrolases"/>
    <property type="match status" value="1"/>
</dbReference>
<evidence type="ECO:0000256" key="6">
    <source>
        <dbReference type="ARBA" id="ARBA00022723"/>
    </source>
</evidence>
<keyword evidence="7" id="KW-0547">Nucleotide-binding</keyword>
<comment type="subcellular location">
    <subcellularLocation>
        <location evidence="1">Cytoplasm</location>
    </subcellularLocation>
</comment>
<dbReference type="AlphaFoldDB" id="A0A4S4G7S1"/>
<keyword evidence="12" id="KW-0808">Transferase</keyword>
<sequence length="170" mass="18816">MANGLTYQRTTSTPEATKQLASTLAPYLHPGDVVVLDGDLGAGKTQFVQGVAAALGVCSPVTSPTFNILLEYGEGRIPVRHYDLYRLDDRFQLEDIDYYSAIDGDGDGVAFVEWAEKFPEDMPYDYLELTVTVESDESRRIVAHSYGSRARQLLCVWANDSKARLGKCKL</sequence>
<keyword evidence="6" id="KW-0479">Metal-binding</keyword>
<dbReference type="RefSeq" id="WP_136432459.1">
    <property type="nucleotide sequence ID" value="NZ_CAJTBT010000006.1"/>
</dbReference>
<dbReference type="GO" id="GO:0005524">
    <property type="term" value="F:ATP binding"/>
    <property type="evidence" value="ECO:0007669"/>
    <property type="project" value="UniProtKB-KW"/>
</dbReference>
<evidence type="ECO:0000256" key="2">
    <source>
        <dbReference type="ARBA" id="ARBA00007599"/>
    </source>
</evidence>
<dbReference type="GO" id="GO:0016740">
    <property type="term" value="F:transferase activity"/>
    <property type="evidence" value="ECO:0007669"/>
    <property type="project" value="UniProtKB-KW"/>
</dbReference>
<evidence type="ECO:0000313" key="12">
    <source>
        <dbReference type="EMBL" id="THG38865.1"/>
    </source>
</evidence>
<comment type="function">
    <text evidence="10">Required for the formation of a threonylcarbamoyl group on adenosine at position 37 (t(6)A37) in tRNAs that read codons beginning with adenine. Is involved in the transfer of the threonylcarbamoyl moiety of threonylcarbamoyl-AMP (TC-AMP) to the N6 group of A37, together with TsaD and TsaB. TsaE seems to play an indirect role in the t(6)A biosynthesis pathway, possibly in regulating the core enzymatic function of TsaD.</text>
</comment>
<evidence type="ECO:0000313" key="13">
    <source>
        <dbReference type="Proteomes" id="UP000308978"/>
    </source>
</evidence>
<protein>
    <recommendedName>
        <fullName evidence="3">tRNA threonylcarbamoyladenosine biosynthesis protein TsaE</fullName>
    </recommendedName>
    <alternativeName>
        <fullName evidence="11">t(6)A37 threonylcarbamoyladenosine biosynthesis protein TsaE</fullName>
    </alternativeName>
</protein>
<evidence type="ECO:0000256" key="3">
    <source>
        <dbReference type="ARBA" id="ARBA00019010"/>
    </source>
</evidence>
<keyword evidence="9" id="KW-0460">Magnesium</keyword>
<evidence type="ECO:0000256" key="7">
    <source>
        <dbReference type="ARBA" id="ARBA00022741"/>
    </source>
</evidence>
<evidence type="ECO:0000256" key="10">
    <source>
        <dbReference type="ARBA" id="ARBA00024908"/>
    </source>
</evidence>
<dbReference type="Pfam" id="PF02367">
    <property type="entry name" value="TsaE"/>
    <property type="match status" value="1"/>
</dbReference>
<evidence type="ECO:0000256" key="9">
    <source>
        <dbReference type="ARBA" id="ARBA00022842"/>
    </source>
</evidence>
<dbReference type="EMBL" id="SSTJ01000001">
    <property type="protein sequence ID" value="THG38865.1"/>
    <property type="molecule type" value="Genomic_DNA"/>
</dbReference>
<dbReference type="GO" id="GO:0002949">
    <property type="term" value="P:tRNA threonylcarbamoyladenosine modification"/>
    <property type="evidence" value="ECO:0007669"/>
    <property type="project" value="InterPro"/>
</dbReference>
<dbReference type="InterPro" id="IPR027417">
    <property type="entry name" value="P-loop_NTPase"/>
</dbReference>
<comment type="similarity">
    <text evidence="2">Belongs to the TsaE family.</text>
</comment>
<proteinExistence type="inferred from homology"/>
<keyword evidence="8" id="KW-0067">ATP-binding</keyword>
<dbReference type="NCBIfam" id="TIGR00150">
    <property type="entry name" value="T6A_YjeE"/>
    <property type="match status" value="1"/>
</dbReference>